<evidence type="ECO:0000256" key="2">
    <source>
        <dbReference type="ARBA" id="ARBA00023125"/>
    </source>
</evidence>
<dbReference type="SUPFAM" id="SSF46689">
    <property type="entry name" value="Homeodomain-like"/>
    <property type="match status" value="1"/>
</dbReference>
<dbReference type="Proteomes" id="UP001198630">
    <property type="component" value="Unassembled WGS sequence"/>
</dbReference>
<dbReference type="PROSITE" id="PS50977">
    <property type="entry name" value="HTH_TETR_2"/>
    <property type="match status" value="1"/>
</dbReference>
<dbReference type="RefSeq" id="WP_230792970.1">
    <property type="nucleotide sequence ID" value="NZ_JAJNCO010000047.1"/>
</dbReference>
<accession>A0AAW4XQU9</accession>
<dbReference type="AlphaFoldDB" id="A0AAW4XQU9"/>
<comment type="caution">
    <text evidence="6">The sequence shown here is derived from an EMBL/GenBank/DDBJ whole genome shotgun (WGS) entry which is preliminary data.</text>
</comment>
<keyword evidence="3" id="KW-0804">Transcription</keyword>
<dbReference type="GO" id="GO:0000976">
    <property type="term" value="F:transcription cis-regulatory region binding"/>
    <property type="evidence" value="ECO:0007669"/>
    <property type="project" value="TreeGrafter"/>
</dbReference>
<dbReference type="InterPro" id="IPR001647">
    <property type="entry name" value="HTH_TetR"/>
</dbReference>
<dbReference type="GO" id="GO:0003700">
    <property type="term" value="F:DNA-binding transcription factor activity"/>
    <property type="evidence" value="ECO:0007669"/>
    <property type="project" value="TreeGrafter"/>
</dbReference>
<dbReference type="InterPro" id="IPR050109">
    <property type="entry name" value="HTH-type_TetR-like_transc_reg"/>
</dbReference>
<keyword evidence="1" id="KW-0805">Transcription regulation</keyword>
<evidence type="ECO:0000313" key="6">
    <source>
        <dbReference type="EMBL" id="MCD2115080.1"/>
    </source>
</evidence>
<dbReference type="InterPro" id="IPR009057">
    <property type="entry name" value="Homeodomain-like_sf"/>
</dbReference>
<feature type="DNA-binding region" description="H-T-H motif" evidence="4">
    <location>
        <begin position="29"/>
        <end position="48"/>
    </location>
</feature>
<sequence>MNTNDLTAKARIRNAALDLFGTKGEDGTSMRAIASAAGVTVGLLVHHFGTKDGIRAAVEDHVVDHFAHAIAHAPNEGTPQQIAAARDTAVARMLDAHPEIVNYMRRALLEPGDTRNTLLEKLTDLTRREVVALREAGVASTERREATQIVETMIRQVGQLFLQPMVDAMWEHLTPGHTSEQDKPALNVTVRKVRSTT</sequence>
<dbReference type="PANTHER" id="PTHR30055:SF234">
    <property type="entry name" value="HTH-TYPE TRANSCRIPTIONAL REGULATOR BETI"/>
    <property type="match status" value="1"/>
</dbReference>
<reference evidence="6" key="1">
    <citation type="submission" date="2021-11" db="EMBL/GenBank/DDBJ databases">
        <title>Development of a sustainable strategy for remediation of hydrocarbon-contaminated territories based on the waste exchange concept.</title>
        <authorList>
            <person name="Elkin A."/>
        </authorList>
    </citation>
    <scope>NUCLEOTIDE SEQUENCE</scope>
    <source>
        <strain evidence="6">IEGM 757</strain>
    </source>
</reference>
<feature type="domain" description="HTH tetR-type" evidence="5">
    <location>
        <begin position="6"/>
        <end position="66"/>
    </location>
</feature>
<dbReference type="Pfam" id="PF00440">
    <property type="entry name" value="TetR_N"/>
    <property type="match status" value="1"/>
</dbReference>
<gene>
    <name evidence="6" type="ORF">LQ384_28835</name>
</gene>
<dbReference type="Gene3D" id="1.10.357.10">
    <property type="entry name" value="Tetracycline Repressor, domain 2"/>
    <property type="match status" value="1"/>
</dbReference>
<evidence type="ECO:0000313" key="7">
    <source>
        <dbReference type="Proteomes" id="UP001198630"/>
    </source>
</evidence>
<protein>
    <submittedName>
        <fullName evidence="6">TetR/AcrR family transcriptional regulator</fullName>
    </submittedName>
</protein>
<evidence type="ECO:0000256" key="4">
    <source>
        <dbReference type="PROSITE-ProRule" id="PRU00335"/>
    </source>
</evidence>
<evidence type="ECO:0000259" key="5">
    <source>
        <dbReference type="PROSITE" id="PS50977"/>
    </source>
</evidence>
<keyword evidence="2 4" id="KW-0238">DNA-binding</keyword>
<dbReference type="PRINTS" id="PR00455">
    <property type="entry name" value="HTHTETR"/>
</dbReference>
<proteinExistence type="predicted"/>
<evidence type="ECO:0000256" key="3">
    <source>
        <dbReference type="ARBA" id="ARBA00023163"/>
    </source>
</evidence>
<name>A0AAW4XQU9_RHORH</name>
<dbReference type="EMBL" id="JAJNCO010000047">
    <property type="protein sequence ID" value="MCD2115080.1"/>
    <property type="molecule type" value="Genomic_DNA"/>
</dbReference>
<organism evidence="6 7">
    <name type="scientific">Rhodococcus rhodochrous</name>
    <dbReference type="NCBI Taxonomy" id="1829"/>
    <lineage>
        <taxon>Bacteria</taxon>
        <taxon>Bacillati</taxon>
        <taxon>Actinomycetota</taxon>
        <taxon>Actinomycetes</taxon>
        <taxon>Mycobacteriales</taxon>
        <taxon>Nocardiaceae</taxon>
        <taxon>Rhodococcus</taxon>
    </lineage>
</organism>
<dbReference type="PANTHER" id="PTHR30055">
    <property type="entry name" value="HTH-TYPE TRANSCRIPTIONAL REGULATOR RUTR"/>
    <property type="match status" value="1"/>
</dbReference>
<evidence type="ECO:0000256" key="1">
    <source>
        <dbReference type="ARBA" id="ARBA00023015"/>
    </source>
</evidence>